<gene>
    <name evidence="2" type="ORF">CSSPJE1EN2_LOCUS17066</name>
</gene>
<dbReference type="Proteomes" id="UP001497522">
    <property type="component" value="Chromosome 4"/>
</dbReference>
<dbReference type="EMBL" id="OZ023705">
    <property type="protein sequence ID" value="CAK9874817.1"/>
    <property type="molecule type" value="Genomic_DNA"/>
</dbReference>
<name>A0ABP1BGV2_9BRYO</name>
<accession>A0ABP1BGV2</accession>
<proteinExistence type="predicted"/>
<reference evidence="2" key="1">
    <citation type="submission" date="2024-03" db="EMBL/GenBank/DDBJ databases">
        <authorList>
            <consortium name="ELIXIR-Norway"/>
            <consortium name="Elixir Norway"/>
        </authorList>
    </citation>
    <scope>NUCLEOTIDE SEQUENCE</scope>
</reference>
<keyword evidence="3" id="KW-1185">Reference proteome</keyword>
<evidence type="ECO:0000313" key="2">
    <source>
        <dbReference type="EMBL" id="CAK9874817.1"/>
    </source>
</evidence>
<sequence length="99" mass="11158">MDRGCADGRGASEEVIFKDFRFRFSPSAPAAPAVSFSSFLIWRFISPCVDVGSLIPKQEKCPSDPQNMQNKFALRKSKLFLHFTLKIPVCFALLQLMDL</sequence>
<keyword evidence="1" id="KW-1133">Transmembrane helix</keyword>
<evidence type="ECO:0000256" key="1">
    <source>
        <dbReference type="SAM" id="Phobius"/>
    </source>
</evidence>
<protein>
    <submittedName>
        <fullName evidence="2">Uncharacterized protein</fullName>
    </submittedName>
</protein>
<keyword evidence="1" id="KW-0812">Transmembrane</keyword>
<feature type="transmembrane region" description="Helical" evidence="1">
    <location>
        <begin position="79"/>
        <end position="97"/>
    </location>
</feature>
<keyword evidence="1" id="KW-0472">Membrane</keyword>
<organism evidence="2 3">
    <name type="scientific">Sphagnum jensenii</name>
    <dbReference type="NCBI Taxonomy" id="128206"/>
    <lineage>
        <taxon>Eukaryota</taxon>
        <taxon>Viridiplantae</taxon>
        <taxon>Streptophyta</taxon>
        <taxon>Embryophyta</taxon>
        <taxon>Bryophyta</taxon>
        <taxon>Sphagnophytina</taxon>
        <taxon>Sphagnopsida</taxon>
        <taxon>Sphagnales</taxon>
        <taxon>Sphagnaceae</taxon>
        <taxon>Sphagnum</taxon>
    </lineage>
</organism>
<evidence type="ECO:0000313" key="3">
    <source>
        <dbReference type="Proteomes" id="UP001497522"/>
    </source>
</evidence>